<organism evidence="2 3">
    <name type="scientific">Paracoccus stylophorae</name>
    <dbReference type="NCBI Taxonomy" id="659350"/>
    <lineage>
        <taxon>Bacteria</taxon>
        <taxon>Pseudomonadati</taxon>
        <taxon>Pseudomonadota</taxon>
        <taxon>Alphaproteobacteria</taxon>
        <taxon>Rhodobacterales</taxon>
        <taxon>Paracoccaceae</taxon>
        <taxon>Paracoccus</taxon>
    </lineage>
</organism>
<keyword evidence="3" id="KW-1185">Reference proteome</keyword>
<dbReference type="Pfam" id="PF23544">
    <property type="entry name" value="AtuA_ferredoxin"/>
    <property type="match status" value="1"/>
</dbReference>
<dbReference type="RefSeq" id="WP_272857870.1">
    <property type="nucleotide sequence ID" value="NZ_CP067134.1"/>
</dbReference>
<dbReference type="PANTHER" id="PTHR47472:SF1">
    <property type="entry name" value="DUF1446-DOMAIN-CONTAINING PROTEIN"/>
    <property type="match status" value="1"/>
</dbReference>
<name>A0ABY7SS59_9RHOB</name>
<gene>
    <name evidence="2" type="ORF">JHW45_11945</name>
</gene>
<evidence type="ECO:0000259" key="1">
    <source>
        <dbReference type="Pfam" id="PF23544"/>
    </source>
</evidence>
<dbReference type="PANTHER" id="PTHR47472">
    <property type="entry name" value="PROPIONYL-COA CARBOXYLASE"/>
    <property type="match status" value="1"/>
</dbReference>
<feature type="domain" description="AtuA-like ferredoxin-fold" evidence="1">
    <location>
        <begin position="1"/>
        <end position="99"/>
    </location>
</feature>
<proteinExistence type="predicted"/>
<dbReference type="Proteomes" id="UP001218412">
    <property type="component" value="Chromosome"/>
</dbReference>
<protein>
    <recommendedName>
        <fullName evidence="1">AtuA-like ferredoxin-fold domain-containing protein</fullName>
    </recommendedName>
</protein>
<evidence type="ECO:0000313" key="2">
    <source>
        <dbReference type="EMBL" id="WCR09793.1"/>
    </source>
</evidence>
<dbReference type="InterPro" id="IPR056362">
    <property type="entry name" value="AtuA-like_ferredoxin_dom"/>
</dbReference>
<reference evidence="2 3" key="1">
    <citation type="submission" date="2021-01" db="EMBL/GenBank/DDBJ databases">
        <title>Biogeographic distribution of Paracoccus.</title>
        <authorList>
            <person name="Hollensteiner J."/>
            <person name="Leineberger J."/>
            <person name="Brinkhoff T."/>
            <person name="Daniel R."/>
        </authorList>
    </citation>
    <scope>NUCLEOTIDE SEQUENCE [LARGE SCALE GENOMIC DNA]</scope>
    <source>
        <strain evidence="2 3">LMG25392</strain>
    </source>
</reference>
<sequence>MKLREIAHSRTGDKGDKINLSLIAFDRSDYARLRAAITAESVASRFASLAAGPVERFELPQLGAMNFVIHNVHGGGVTRTLAQDAHGKCWSSAFLDMDLPKED</sequence>
<evidence type="ECO:0000313" key="3">
    <source>
        <dbReference type="Proteomes" id="UP001218412"/>
    </source>
</evidence>
<dbReference type="EMBL" id="CP067134">
    <property type="protein sequence ID" value="WCR09793.1"/>
    <property type="molecule type" value="Genomic_DNA"/>
</dbReference>
<accession>A0ABY7SS59</accession>